<gene>
    <name evidence="1" type="ORF">MML48_4g00000632</name>
</gene>
<comment type="caution">
    <text evidence="1">The sequence shown here is derived from an EMBL/GenBank/DDBJ whole genome shotgun (WGS) entry which is preliminary data.</text>
</comment>
<protein>
    <submittedName>
        <fullName evidence="1">Uncharacterized protein</fullName>
    </submittedName>
</protein>
<evidence type="ECO:0000313" key="1">
    <source>
        <dbReference type="EMBL" id="KAI4463244.1"/>
    </source>
</evidence>
<keyword evidence="2" id="KW-1185">Reference proteome</keyword>
<dbReference type="Proteomes" id="UP001056778">
    <property type="component" value="Chromosome 4"/>
</dbReference>
<reference evidence="1" key="1">
    <citation type="submission" date="2022-04" db="EMBL/GenBank/DDBJ databases">
        <title>Chromosome-scale genome assembly of Holotrichia oblita Faldermann.</title>
        <authorList>
            <person name="Rongchong L."/>
        </authorList>
    </citation>
    <scope>NUCLEOTIDE SEQUENCE</scope>
    <source>
        <strain evidence="1">81SQS9</strain>
    </source>
</reference>
<sequence length="369" mass="42065">MYTGQLRQPDHLNNANFNIEDIPILFSNIPQLDIGGPASIIVEQELSSKSNLNVQNAIHQDNLVNEPETNNVIDKSDAKVSEQKKFIMMETIQKEYLTPVKLENVLIKPKTPQRKGVRQIERVSFVLTSDEWQSKELHKQREKSLKEEQIKKRKEDRLLKKSEERNKKETKGRYVLQSIQYARKHSLDPFIINNYFQLLGKTLHQLNLRHKPHLICNLDESSFYTDPSKTKVVGSKGIGASRTTAGVGRENITVLMAGNAAGHKAPPLIIFKGKNLWDEWTIPEDNSFPGTTYVVTSNGWVESEVFLNYFKNSFLKEIGDARPSLLIYDGHVSHVDERLISCALQNDVAILKLPPHSSHFLQPIDLSVH</sequence>
<proteinExistence type="predicted"/>
<organism evidence="1 2">
    <name type="scientific">Holotrichia oblita</name>
    <name type="common">Chafer beetle</name>
    <dbReference type="NCBI Taxonomy" id="644536"/>
    <lineage>
        <taxon>Eukaryota</taxon>
        <taxon>Metazoa</taxon>
        <taxon>Ecdysozoa</taxon>
        <taxon>Arthropoda</taxon>
        <taxon>Hexapoda</taxon>
        <taxon>Insecta</taxon>
        <taxon>Pterygota</taxon>
        <taxon>Neoptera</taxon>
        <taxon>Endopterygota</taxon>
        <taxon>Coleoptera</taxon>
        <taxon>Polyphaga</taxon>
        <taxon>Scarabaeiformia</taxon>
        <taxon>Scarabaeidae</taxon>
        <taxon>Melolonthinae</taxon>
        <taxon>Holotrichia</taxon>
    </lineage>
</organism>
<accession>A0ACB9T8Z5</accession>
<dbReference type="EMBL" id="CM043018">
    <property type="protein sequence ID" value="KAI4463244.1"/>
    <property type="molecule type" value="Genomic_DNA"/>
</dbReference>
<name>A0ACB9T8Z5_HOLOL</name>
<evidence type="ECO:0000313" key="2">
    <source>
        <dbReference type="Proteomes" id="UP001056778"/>
    </source>
</evidence>